<dbReference type="EMBL" id="NOXT01000075">
    <property type="protein sequence ID" value="OYQ33238.1"/>
    <property type="molecule type" value="Genomic_DNA"/>
</dbReference>
<evidence type="ECO:0000313" key="4">
    <source>
        <dbReference type="EMBL" id="OYQ33238.1"/>
    </source>
</evidence>
<feature type="region of interest" description="Disordered" evidence="3">
    <location>
        <begin position="261"/>
        <end position="293"/>
    </location>
</feature>
<protein>
    <recommendedName>
        <fullName evidence="6">VacJ family lipoprotein</fullName>
    </recommendedName>
</protein>
<dbReference type="Pfam" id="PF04333">
    <property type="entry name" value="MlaA"/>
    <property type="match status" value="1"/>
</dbReference>
<proteinExistence type="inferred from homology"/>
<keyword evidence="2" id="KW-0732">Signal</keyword>
<dbReference type="GO" id="GO:0016020">
    <property type="term" value="C:membrane"/>
    <property type="evidence" value="ECO:0007669"/>
    <property type="project" value="InterPro"/>
</dbReference>
<sequence>MAYKVIFISVKPVAARSSPCQAGAMIRIAAPALLLLLLAGCATTGSTDLSRAEADPWEKSNRRVFAFNKRLDRWVVKPIATGYRAVVPKPARTAVANAYGNYGEPANFANSLLQGKIAQAFRTVDRFILNTTLGVGGVAEVATDLGRPKEPEDFGQTLARWGVKSGPYLVLPLFGPSTLRDGLMTPVDVFVDPADFTRNAWLRPGWDVRIAMSAGRIINFRNTLIETGADKLLADSLDDYALARSAYLQRRRLQLFDGNLPAEADPFADPADDAPPPPPAPALPPAAAGQPKR</sequence>
<gene>
    <name evidence="4" type="ORF">CHU93_03120</name>
</gene>
<comment type="caution">
    <text evidence="4">The sequence shown here is derived from an EMBL/GenBank/DDBJ whole genome shotgun (WGS) entry which is preliminary data.</text>
</comment>
<keyword evidence="5" id="KW-1185">Reference proteome</keyword>
<accession>A0A255YVJ6</accession>
<evidence type="ECO:0000256" key="3">
    <source>
        <dbReference type="SAM" id="MobiDB-lite"/>
    </source>
</evidence>
<name>A0A255YVJ6_9SPHN</name>
<dbReference type="PRINTS" id="PR01805">
    <property type="entry name" value="VACJLIPOPROT"/>
</dbReference>
<evidence type="ECO:0000256" key="1">
    <source>
        <dbReference type="ARBA" id="ARBA00010634"/>
    </source>
</evidence>
<reference evidence="4 5" key="1">
    <citation type="submission" date="2017-07" db="EMBL/GenBank/DDBJ databases">
        <title>Sandarakinorhabdus cyanobacteriorum sp. nov., a novel bacterium isolated from cyanobacterial aggregates in a eutrophic lake.</title>
        <authorList>
            <person name="Cai H."/>
        </authorList>
    </citation>
    <scope>NUCLEOTIDE SEQUENCE [LARGE SCALE GENOMIC DNA]</scope>
    <source>
        <strain evidence="4 5">TH057</strain>
    </source>
</reference>
<organism evidence="4 5">
    <name type="scientific">Sandarakinorhabdus cyanobacteriorum</name>
    <dbReference type="NCBI Taxonomy" id="1981098"/>
    <lineage>
        <taxon>Bacteria</taxon>
        <taxon>Pseudomonadati</taxon>
        <taxon>Pseudomonadota</taxon>
        <taxon>Alphaproteobacteria</taxon>
        <taxon>Sphingomonadales</taxon>
        <taxon>Sphingosinicellaceae</taxon>
        <taxon>Sandarakinorhabdus</taxon>
    </lineage>
</organism>
<dbReference type="OrthoDB" id="9785326at2"/>
<dbReference type="InterPro" id="IPR007428">
    <property type="entry name" value="MlaA"/>
</dbReference>
<dbReference type="AlphaFoldDB" id="A0A255YVJ6"/>
<comment type="similarity">
    <text evidence="1">Belongs to the MlaA family.</text>
</comment>
<feature type="compositionally biased region" description="Pro residues" evidence="3">
    <location>
        <begin position="273"/>
        <end position="284"/>
    </location>
</feature>
<dbReference type="GO" id="GO:0120010">
    <property type="term" value="P:intermembrane phospholipid transfer"/>
    <property type="evidence" value="ECO:0007669"/>
    <property type="project" value="TreeGrafter"/>
</dbReference>
<evidence type="ECO:0008006" key="6">
    <source>
        <dbReference type="Google" id="ProtNLM"/>
    </source>
</evidence>
<dbReference type="PANTHER" id="PTHR30035:SF3">
    <property type="entry name" value="INTERMEMBRANE PHOSPHOLIPID TRANSPORT SYSTEM LIPOPROTEIN MLAA"/>
    <property type="match status" value="1"/>
</dbReference>
<dbReference type="Proteomes" id="UP000216991">
    <property type="component" value="Unassembled WGS sequence"/>
</dbReference>
<evidence type="ECO:0000256" key="2">
    <source>
        <dbReference type="ARBA" id="ARBA00022729"/>
    </source>
</evidence>
<evidence type="ECO:0000313" key="5">
    <source>
        <dbReference type="Proteomes" id="UP000216991"/>
    </source>
</evidence>
<dbReference type="PANTHER" id="PTHR30035">
    <property type="entry name" value="LIPOPROTEIN VACJ-RELATED"/>
    <property type="match status" value="1"/>
</dbReference>